<comment type="caution">
    <text evidence="1">The sequence shown here is derived from an EMBL/GenBank/DDBJ whole genome shotgun (WGS) entry which is preliminary data.</text>
</comment>
<keyword evidence="1" id="KW-0436">Ligase</keyword>
<dbReference type="Proteomes" id="UP000642809">
    <property type="component" value="Unassembled WGS sequence"/>
</dbReference>
<protein>
    <submittedName>
        <fullName evidence="1">2'-5' RNA ligase</fullName>
    </submittedName>
</protein>
<dbReference type="Gene3D" id="3.90.1140.10">
    <property type="entry name" value="Cyclic phosphodiesterase"/>
    <property type="match status" value="1"/>
</dbReference>
<name>A0A8J3CZX5_9BACT</name>
<dbReference type="PANTHER" id="PTHR40037">
    <property type="entry name" value="PHOSPHOESTERASE YJCG-RELATED"/>
    <property type="match status" value="1"/>
</dbReference>
<dbReference type="Pfam" id="PF13563">
    <property type="entry name" value="2_5_RNA_ligase2"/>
    <property type="match status" value="1"/>
</dbReference>
<keyword evidence="2" id="KW-1185">Reference proteome</keyword>
<accession>A0A8J3CZX5</accession>
<evidence type="ECO:0000313" key="2">
    <source>
        <dbReference type="Proteomes" id="UP000642809"/>
    </source>
</evidence>
<dbReference type="AlphaFoldDB" id="A0A8J3CZX5"/>
<reference evidence="1" key="1">
    <citation type="journal article" date="2014" name="Int. J. Syst. Evol. Microbiol.">
        <title>Complete genome sequence of Corynebacterium casei LMG S-19264T (=DSM 44701T), isolated from a smear-ripened cheese.</title>
        <authorList>
            <consortium name="US DOE Joint Genome Institute (JGI-PGF)"/>
            <person name="Walter F."/>
            <person name="Albersmeier A."/>
            <person name="Kalinowski J."/>
            <person name="Ruckert C."/>
        </authorList>
    </citation>
    <scope>NUCLEOTIDE SEQUENCE</scope>
    <source>
        <strain evidence="1">KCTC 23224</strain>
    </source>
</reference>
<organism evidence="1 2">
    <name type="scientific">Mongoliitalea lutea</name>
    <dbReference type="NCBI Taxonomy" id="849756"/>
    <lineage>
        <taxon>Bacteria</taxon>
        <taxon>Pseudomonadati</taxon>
        <taxon>Bacteroidota</taxon>
        <taxon>Cytophagia</taxon>
        <taxon>Cytophagales</taxon>
        <taxon>Cyclobacteriaceae</taxon>
        <taxon>Mongoliitalea</taxon>
    </lineage>
</organism>
<reference evidence="1" key="2">
    <citation type="submission" date="2020-09" db="EMBL/GenBank/DDBJ databases">
        <authorList>
            <person name="Sun Q."/>
            <person name="Kim S."/>
        </authorList>
    </citation>
    <scope>NUCLEOTIDE SEQUENCE</scope>
    <source>
        <strain evidence="1">KCTC 23224</strain>
    </source>
</reference>
<evidence type="ECO:0000313" key="1">
    <source>
        <dbReference type="EMBL" id="GHB40290.1"/>
    </source>
</evidence>
<gene>
    <name evidence="1" type="ORF">GCM10008106_21880</name>
</gene>
<dbReference type="EMBL" id="BMYF01000012">
    <property type="protein sequence ID" value="GHB40290.1"/>
    <property type="molecule type" value="Genomic_DNA"/>
</dbReference>
<dbReference type="InterPro" id="IPR050580">
    <property type="entry name" value="2H_phosphoesterase_YjcG-like"/>
</dbReference>
<dbReference type="RefSeq" id="WP_189582145.1">
    <property type="nucleotide sequence ID" value="NZ_BMYF01000012.1"/>
</dbReference>
<dbReference type="SUPFAM" id="SSF55144">
    <property type="entry name" value="LigT-like"/>
    <property type="match status" value="1"/>
</dbReference>
<sequence>MAKSFAKYFIALVPEGVIQEKATDLKELLKENFNIKYALKSPAHITIKMPFHWNELKEEKLTRLLQGFFKDKRAFHLKLSGFNKFGRRVIFIDVVPTPELLEMQRSLGEFAKTELKQPIELSDKSFHPHMTVAFKDIKVAKFDEYWQFIKKQAFDHVYPVNSVALLKRIEGRWVLIQSFPLLSLENNPT</sequence>
<dbReference type="GO" id="GO:0016874">
    <property type="term" value="F:ligase activity"/>
    <property type="evidence" value="ECO:0007669"/>
    <property type="project" value="UniProtKB-KW"/>
</dbReference>
<proteinExistence type="predicted"/>
<dbReference type="PANTHER" id="PTHR40037:SF1">
    <property type="entry name" value="PHOSPHOESTERASE SAOUHSC_00951-RELATED"/>
    <property type="match status" value="1"/>
</dbReference>
<dbReference type="InterPro" id="IPR009097">
    <property type="entry name" value="Cyclic_Pdiesterase"/>
</dbReference>